<gene>
    <name evidence="7" type="ORF">GN244_ATG07924</name>
    <name evidence="8" type="ORF">GN958_ATG00053</name>
</gene>
<feature type="compositionally biased region" description="Basic residues" evidence="5">
    <location>
        <begin position="381"/>
        <end position="394"/>
    </location>
</feature>
<feature type="region of interest" description="Disordered" evidence="5">
    <location>
        <begin position="239"/>
        <end position="455"/>
    </location>
</feature>
<evidence type="ECO:0000256" key="2">
    <source>
        <dbReference type="ARBA" id="ARBA00005991"/>
    </source>
</evidence>
<dbReference type="InterPro" id="IPR039722">
    <property type="entry name" value="Upf3"/>
</dbReference>
<feature type="compositionally biased region" description="Basic and acidic residues" evidence="5">
    <location>
        <begin position="258"/>
        <end position="293"/>
    </location>
</feature>
<evidence type="ECO:0000256" key="1">
    <source>
        <dbReference type="ARBA" id="ARBA00004123"/>
    </source>
</evidence>
<name>A0A833WKT0_PHYIN</name>
<dbReference type="Pfam" id="PF03467">
    <property type="entry name" value="Smg4_UPF3"/>
    <property type="match status" value="1"/>
</dbReference>
<feature type="compositionally biased region" description="Basic and acidic residues" evidence="5">
    <location>
        <begin position="407"/>
        <end position="434"/>
    </location>
</feature>
<keyword evidence="9" id="KW-1185">Reference proteome</keyword>
<feature type="compositionally biased region" description="Basic and acidic residues" evidence="5">
    <location>
        <begin position="316"/>
        <end position="327"/>
    </location>
</feature>
<dbReference type="GO" id="GO:0003729">
    <property type="term" value="F:mRNA binding"/>
    <property type="evidence" value="ECO:0007669"/>
    <property type="project" value="TreeGrafter"/>
</dbReference>
<dbReference type="Proteomes" id="UP000704712">
    <property type="component" value="Unassembled WGS sequence"/>
</dbReference>
<comment type="similarity">
    <text evidence="2">Belongs to the RENT3 family.</text>
</comment>
<dbReference type="EMBL" id="JAACNO010000015">
    <property type="protein sequence ID" value="KAF4150752.1"/>
    <property type="molecule type" value="Genomic_DNA"/>
</dbReference>
<evidence type="ECO:0000256" key="5">
    <source>
        <dbReference type="SAM" id="MobiDB-lite"/>
    </source>
</evidence>
<dbReference type="PANTHER" id="PTHR13112">
    <property type="entry name" value="UPF3 REGULATOR OF NONSENSE TRANSCRIPTS-LIKE PROTEIN"/>
    <property type="match status" value="1"/>
</dbReference>
<sequence>MPPPPRRGSGKSRGRGGRGSDRYRSSSHRNGSESSNAKPKKRERGSSGNKRGGGRGGGGSSTSSSSSAATSARPARAITMVLKKLVVRNIPPTASEQEARELMQAHGVKNELIWRFVPGRQRSNNRPPTPARLYVDMKKEPERARKLIASLHGQFFYPDTKDKEGTKPLDVEFAPFQKIPREKQRKDVKVGTIDCDPEYLAFLEELAKPKDKLPSAEALVDMAEGETLEKPVAALVKYLNERKSHNRDKCRGKSGGKSADKNGHRVKGKKDGSKPKAAKDKVKSSKDRQKKGTGDAARAQVFLDPKSRKPRGRSSSKKESTKPDSLLKAEPNQPGVLCIMTPKSASTANDSIPAPAAKANGTSPSLDTSLARGSEKCGSKGGKKNAGRGRNNPKKGKDGGDGADGEGFTKADSKPSHSRGKGENAGKKESINKGERKKKVFAPKDATAQGTPAES</sequence>
<feature type="region of interest" description="Disordered" evidence="5">
    <location>
        <begin position="1"/>
        <end position="75"/>
    </location>
</feature>
<evidence type="ECO:0000256" key="4">
    <source>
        <dbReference type="ARBA" id="ARBA00023242"/>
    </source>
</evidence>
<reference evidence="7" key="1">
    <citation type="submission" date="2020-04" db="EMBL/GenBank/DDBJ databases">
        <title>Hybrid Assembly of Korean Phytophthora infestans isolates.</title>
        <authorList>
            <person name="Prokchorchik M."/>
            <person name="Lee Y."/>
            <person name="Seo J."/>
            <person name="Cho J.-H."/>
            <person name="Park Y.-E."/>
            <person name="Jang D.-C."/>
            <person name="Im J.-S."/>
            <person name="Choi J.-G."/>
            <person name="Park H.-J."/>
            <person name="Lee G.-B."/>
            <person name="Lee Y.-G."/>
            <person name="Hong S.-Y."/>
            <person name="Cho K."/>
            <person name="Sohn K.H."/>
        </authorList>
    </citation>
    <scope>NUCLEOTIDE SEQUENCE</scope>
    <source>
        <strain evidence="7">KR_1_A1</strain>
        <strain evidence="8">KR_2_A2</strain>
    </source>
</reference>
<feature type="compositionally biased region" description="Basic and acidic residues" evidence="5">
    <location>
        <begin position="239"/>
        <end position="251"/>
    </location>
</feature>
<dbReference type="AlphaFoldDB" id="A0A833WKT0"/>
<evidence type="ECO:0000256" key="3">
    <source>
        <dbReference type="ARBA" id="ARBA00023161"/>
    </source>
</evidence>
<evidence type="ECO:0000313" key="8">
    <source>
        <dbReference type="EMBL" id="KAF4150752.1"/>
    </source>
</evidence>
<dbReference type="SUPFAM" id="SSF54928">
    <property type="entry name" value="RNA-binding domain, RBD"/>
    <property type="match status" value="1"/>
</dbReference>
<feature type="compositionally biased region" description="Low complexity" evidence="5">
    <location>
        <begin position="61"/>
        <end position="75"/>
    </location>
</feature>
<accession>A0A833WKT0</accession>
<feature type="compositionally biased region" description="Gly residues" evidence="5">
    <location>
        <begin position="50"/>
        <end position="60"/>
    </location>
</feature>
<dbReference type="GO" id="GO:0005730">
    <property type="term" value="C:nucleolus"/>
    <property type="evidence" value="ECO:0007669"/>
    <property type="project" value="TreeGrafter"/>
</dbReference>
<dbReference type="PANTHER" id="PTHR13112:SF0">
    <property type="entry name" value="FI21285P1"/>
    <property type="match status" value="1"/>
</dbReference>
<dbReference type="CDD" id="cd12455">
    <property type="entry name" value="RRM_like_Smg4_UPF3"/>
    <property type="match status" value="1"/>
</dbReference>
<organism evidence="7 9">
    <name type="scientific">Phytophthora infestans</name>
    <name type="common">Potato late blight agent</name>
    <name type="synonym">Botrytis infestans</name>
    <dbReference type="NCBI Taxonomy" id="4787"/>
    <lineage>
        <taxon>Eukaryota</taxon>
        <taxon>Sar</taxon>
        <taxon>Stramenopiles</taxon>
        <taxon>Oomycota</taxon>
        <taxon>Peronosporomycetes</taxon>
        <taxon>Peronosporales</taxon>
        <taxon>Peronosporaceae</taxon>
        <taxon>Phytophthora</taxon>
    </lineage>
</organism>
<keyword evidence="4" id="KW-0539">Nucleus</keyword>
<feature type="domain" description="UPF3" evidence="6">
    <location>
        <begin position="83"/>
        <end position="243"/>
    </location>
</feature>
<dbReference type="InterPro" id="IPR035979">
    <property type="entry name" value="RBD_domain_sf"/>
</dbReference>
<dbReference type="GO" id="GO:0005737">
    <property type="term" value="C:cytoplasm"/>
    <property type="evidence" value="ECO:0007669"/>
    <property type="project" value="TreeGrafter"/>
</dbReference>
<comment type="caution">
    <text evidence="7">The sequence shown here is derived from an EMBL/GenBank/DDBJ whole genome shotgun (WGS) entry which is preliminary data.</text>
</comment>
<keyword evidence="3" id="KW-0866">Nonsense-mediated mRNA decay</keyword>
<dbReference type="GO" id="GO:0000184">
    <property type="term" value="P:nuclear-transcribed mRNA catabolic process, nonsense-mediated decay"/>
    <property type="evidence" value="ECO:0007669"/>
    <property type="project" value="UniProtKB-KW"/>
</dbReference>
<dbReference type="EMBL" id="WSZM01000159">
    <property type="protein sequence ID" value="KAF4039890.1"/>
    <property type="molecule type" value="Genomic_DNA"/>
</dbReference>
<dbReference type="InterPro" id="IPR012677">
    <property type="entry name" value="Nucleotide-bd_a/b_plait_sf"/>
</dbReference>
<dbReference type="InterPro" id="IPR005120">
    <property type="entry name" value="UPF3_dom"/>
</dbReference>
<comment type="subcellular location">
    <subcellularLocation>
        <location evidence="1">Nucleus</location>
    </subcellularLocation>
</comment>
<evidence type="ECO:0000313" key="7">
    <source>
        <dbReference type="EMBL" id="KAF4039890.1"/>
    </source>
</evidence>
<proteinExistence type="inferred from homology"/>
<evidence type="ECO:0000313" key="9">
    <source>
        <dbReference type="Proteomes" id="UP000602510"/>
    </source>
</evidence>
<protein>
    <submittedName>
        <fullName evidence="7">Smg-4/UPF3 family</fullName>
    </submittedName>
</protein>
<dbReference type="Gene3D" id="3.30.70.330">
    <property type="match status" value="1"/>
</dbReference>
<dbReference type="Proteomes" id="UP000602510">
    <property type="component" value="Unassembled WGS sequence"/>
</dbReference>
<dbReference type="GO" id="GO:0045727">
    <property type="term" value="P:positive regulation of translation"/>
    <property type="evidence" value="ECO:0007669"/>
    <property type="project" value="TreeGrafter"/>
</dbReference>
<evidence type="ECO:0000259" key="6">
    <source>
        <dbReference type="Pfam" id="PF03467"/>
    </source>
</evidence>